<dbReference type="PROSITE" id="PS51257">
    <property type="entry name" value="PROKAR_LIPOPROTEIN"/>
    <property type="match status" value="1"/>
</dbReference>
<dbReference type="EMBL" id="CP071794">
    <property type="protein sequence ID" value="QTD57192.1"/>
    <property type="molecule type" value="Genomic_DNA"/>
</dbReference>
<feature type="chain" id="PRO_5046208877" description="Lipoprotein" evidence="1">
    <location>
        <begin position="25"/>
        <end position="319"/>
    </location>
</feature>
<keyword evidence="3" id="KW-1185">Reference proteome</keyword>
<evidence type="ECO:0000313" key="2">
    <source>
        <dbReference type="EMBL" id="QTD57192.1"/>
    </source>
</evidence>
<feature type="signal peptide" evidence="1">
    <location>
        <begin position="1"/>
        <end position="24"/>
    </location>
</feature>
<evidence type="ECO:0000256" key="1">
    <source>
        <dbReference type="SAM" id="SignalP"/>
    </source>
</evidence>
<evidence type="ECO:0008006" key="4">
    <source>
        <dbReference type="Google" id="ProtNLM"/>
    </source>
</evidence>
<accession>A0ABX7TA14</accession>
<sequence length="319" mass="33714">MSSFKLPTLLISSLAITGCSSLNSAPYSFAPPPVAMTSTQSVSENEAKKLSTIAAPGGLETSSAKKVRESRNAYIEQYNNWLTSNFERNPKGGILLIDKFIKQYEIAFRETANGRQVFELPSLAAAIGGVAATAFGGNPDAVLFGGAVSSTLGAGNKYYAPQAKAEMYADALNALICLRQVADGGKAKNVADTIGPLMLAENNAGLVSKMSDLELDEKMYRSIENGVLGVRTVLSHRLLSAGQFTDASALADQFKTAVLAELEAAQAAKEAADAIQKLENDGIVSGQEMALLIQNRQLLDSGLDGFQAQLKICVLRAKA</sequence>
<gene>
    <name evidence="2" type="ORF">J4G78_06510</name>
</gene>
<proteinExistence type="predicted"/>
<keyword evidence="1" id="KW-0732">Signal</keyword>
<reference evidence="2 3" key="1">
    <citation type="submission" date="2021-03" db="EMBL/GenBank/DDBJ databases">
        <title>Complete genome of Parasphingorhabdus_sp.JHSY0214.</title>
        <authorList>
            <person name="Yoo J.H."/>
            <person name="Bae J.W."/>
        </authorList>
    </citation>
    <scope>NUCLEOTIDE SEQUENCE [LARGE SCALE GENOMIC DNA]</scope>
    <source>
        <strain evidence="2 3">JHSY0214</strain>
    </source>
</reference>
<name>A0ABX7TA14_9SPHN</name>
<dbReference type="Proteomes" id="UP000663923">
    <property type="component" value="Chromosome"/>
</dbReference>
<evidence type="ECO:0000313" key="3">
    <source>
        <dbReference type="Proteomes" id="UP000663923"/>
    </source>
</evidence>
<organism evidence="2 3">
    <name type="scientific">Parasphingorhabdus cellanae</name>
    <dbReference type="NCBI Taxonomy" id="2806553"/>
    <lineage>
        <taxon>Bacteria</taxon>
        <taxon>Pseudomonadati</taxon>
        <taxon>Pseudomonadota</taxon>
        <taxon>Alphaproteobacteria</taxon>
        <taxon>Sphingomonadales</taxon>
        <taxon>Sphingomonadaceae</taxon>
        <taxon>Parasphingorhabdus</taxon>
    </lineage>
</organism>
<dbReference type="RefSeq" id="WP_207989467.1">
    <property type="nucleotide sequence ID" value="NZ_CP071794.1"/>
</dbReference>
<protein>
    <recommendedName>
        <fullName evidence="4">Lipoprotein</fullName>
    </recommendedName>
</protein>